<dbReference type="OrthoDB" id="509598at2"/>
<reference evidence="1 2" key="1">
    <citation type="submission" date="2016-01" db="EMBL/GenBank/DDBJ databases">
        <authorList>
            <person name="Oliw E.H."/>
        </authorList>
    </citation>
    <scope>NUCLEOTIDE SEQUENCE [LARGE SCALE GENOMIC DNA]</scope>
    <source>
        <strain evidence="1 2">FRB97</strain>
    </source>
</reference>
<evidence type="ECO:0000313" key="1">
    <source>
        <dbReference type="EMBL" id="ATA21804.1"/>
    </source>
</evidence>
<sequence length="272" mass="31454">MEKQKITAELHKRNKFDSEDNFISTLYSDIASIIKLIESSSDKYYCDDEDKLSHSIASSLIHLGYRASEQTKKNGSVDITVHSKDDAYEWIAEAKIGYGNQKIFEGLLQLLTRYIKRDNHAGVFIYYQKAKSTFYFKDWLKYLHENKWTAYCSKQGTLNKVSPLLQHLNPSQCPTVVGDCCFADVSVIKPSSDNLNIRFFYIDVHHEPLDKSGVNNQSIAYGQAKNKIRDLYNMWREGSYDESMTNELFESIKIFHDDCLDDENESDTKNKT</sequence>
<dbReference type="RefSeq" id="WP_095848390.1">
    <property type="nucleotide sequence ID" value="NZ_CP014136.1"/>
</dbReference>
<accession>A0A250B6K5</accession>
<organism evidence="1 2">
    <name type="scientific">Gibbsiella quercinecans</name>
    <dbReference type="NCBI Taxonomy" id="929813"/>
    <lineage>
        <taxon>Bacteria</taxon>
        <taxon>Pseudomonadati</taxon>
        <taxon>Pseudomonadota</taxon>
        <taxon>Gammaproteobacteria</taxon>
        <taxon>Enterobacterales</taxon>
        <taxon>Yersiniaceae</taxon>
        <taxon>Gibbsiella</taxon>
    </lineage>
</organism>
<name>A0A250B6K5_9GAMM</name>
<dbReference type="EMBL" id="CP014136">
    <property type="protein sequence ID" value="ATA21804.1"/>
    <property type="molecule type" value="Genomic_DNA"/>
</dbReference>
<protein>
    <submittedName>
        <fullName evidence="1">Uncharacterized protein</fullName>
    </submittedName>
</protein>
<dbReference type="Proteomes" id="UP000217182">
    <property type="component" value="Chromosome"/>
</dbReference>
<evidence type="ECO:0000313" key="2">
    <source>
        <dbReference type="Proteomes" id="UP000217182"/>
    </source>
</evidence>
<dbReference type="AlphaFoldDB" id="A0A250B6K5"/>
<proteinExistence type="predicted"/>
<dbReference type="KEGG" id="gqu:AWC35_22080"/>
<keyword evidence="2" id="KW-1185">Reference proteome</keyword>
<gene>
    <name evidence="1" type="ORF">AWC35_22080</name>
</gene>